<dbReference type="Proteomes" id="UP000295313">
    <property type="component" value="Unassembled WGS sequence"/>
</dbReference>
<feature type="domain" description="DUF306" evidence="1">
    <location>
        <begin position="58"/>
        <end position="149"/>
    </location>
</feature>
<sequence length="160" mass="17809">MSENRSLKKDYVKKKILSLECNFIKMKKLLLTSILSLTIVSCTSRVGNASKLGKNQAPVTGTQWVLADDITNKPTLLIEQNRISGNAGCNNYFSDAVIDTSAGNFSAKNIGSTRKICNNMTSETSYISVLQEVNKYVVTETTLELYKDNLLLLKFNKKQD</sequence>
<accession>A0A4R8IDQ0</accession>
<gene>
    <name evidence="2" type="ORF">B0I22_2974</name>
</gene>
<evidence type="ECO:0000313" key="2">
    <source>
        <dbReference type="EMBL" id="TDX82925.1"/>
    </source>
</evidence>
<proteinExistence type="predicted"/>
<protein>
    <submittedName>
        <fullName evidence="2">Heat shock protein HslJ</fullName>
    </submittedName>
</protein>
<comment type="caution">
    <text evidence="2">The sequence shown here is derived from an EMBL/GenBank/DDBJ whole genome shotgun (WGS) entry which is preliminary data.</text>
</comment>
<keyword evidence="3" id="KW-1185">Reference proteome</keyword>
<dbReference type="InterPro" id="IPR005184">
    <property type="entry name" value="DUF306_Meta_HslJ"/>
</dbReference>
<keyword evidence="2" id="KW-0346">Stress response</keyword>
<dbReference type="EMBL" id="SOEO01000003">
    <property type="protein sequence ID" value="TDX82925.1"/>
    <property type="molecule type" value="Genomic_DNA"/>
</dbReference>
<dbReference type="PANTHER" id="PTHR35535:SF1">
    <property type="entry name" value="HEAT SHOCK PROTEIN HSLJ"/>
    <property type="match status" value="1"/>
</dbReference>
<evidence type="ECO:0000259" key="1">
    <source>
        <dbReference type="Pfam" id="PF03724"/>
    </source>
</evidence>
<dbReference type="AlphaFoldDB" id="A0A4R8IDQ0"/>
<dbReference type="Pfam" id="PF03724">
    <property type="entry name" value="META"/>
    <property type="match status" value="1"/>
</dbReference>
<name>A0A4R8IDQ0_9FLAO</name>
<dbReference type="PANTHER" id="PTHR35535">
    <property type="entry name" value="HEAT SHOCK PROTEIN HSLJ"/>
    <property type="match status" value="1"/>
</dbReference>
<dbReference type="InterPro" id="IPR038670">
    <property type="entry name" value="HslJ-like_sf"/>
</dbReference>
<reference evidence="2 3" key="1">
    <citation type="submission" date="2019-03" db="EMBL/GenBank/DDBJ databases">
        <title>Genomic Encyclopedia of Type Strains, Phase III (KMG-III): the genomes of soil and plant-associated and newly described type strains.</title>
        <authorList>
            <person name="Whitman W."/>
        </authorList>
    </citation>
    <scope>NUCLEOTIDE SEQUENCE [LARGE SCALE GENOMIC DNA]</scope>
    <source>
        <strain evidence="2 3">CGMCC 1.12802</strain>
    </source>
</reference>
<dbReference type="Gene3D" id="2.40.128.270">
    <property type="match status" value="1"/>
</dbReference>
<organism evidence="2 3">
    <name type="scientific">Epilithonimonas xixisoli</name>
    <dbReference type="NCBI Taxonomy" id="1476462"/>
    <lineage>
        <taxon>Bacteria</taxon>
        <taxon>Pseudomonadati</taxon>
        <taxon>Bacteroidota</taxon>
        <taxon>Flavobacteriia</taxon>
        <taxon>Flavobacteriales</taxon>
        <taxon>Weeksellaceae</taxon>
        <taxon>Chryseobacterium group</taxon>
        <taxon>Epilithonimonas</taxon>
    </lineage>
</organism>
<evidence type="ECO:0000313" key="3">
    <source>
        <dbReference type="Proteomes" id="UP000295313"/>
    </source>
</evidence>
<dbReference type="InterPro" id="IPR053147">
    <property type="entry name" value="Hsp_HslJ-like"/>
</dbReference>